<proteinExistence type="predicted"/>
<gene>
    <name evidence="1" type="ORF">Pmani_038221</name>
</gene>
<dbReference type="InterPro" id="IPR021109">
    <property type="entry name" value="Peptidase_aspartic_dom_sf"/>
</dbReference>
<protein>
    <submittedName>
        <fullName evidence="1">Uncharacterized protein</fullName>
    </submittedName>
</protein>
<name>A0AAE1NGU6_9EUCA</name>
<evidence type="ECO:0000313" key="2">
    <source>
        <dbReference type="Proteomes" id="UP001292094"/>
    </source>
</evidence>
<sequence>MSENERVGSNGELLIWPQPPLWEVCPTKLAHRTNVKLVRNTHLKASINNKECLMFVDSGTSTCLFRYERARDLGILEYSVKEKTVEIDMWDSLERFTLIEVKDVPVTIKGGPTFLLSGEVYKEG</sequence>
<keyword evidence="2" id="KW-1185">Reference proteome</keyword>
<dbReference type="EMBL" id="JAWZYT010006139">
    <property type="protein sequence ID" value="KAK4288772.1"/>
    <property type="molecule type" value="Genomic_DNA"/>
</dbReference>
<comment type="caution">
    <text evidence="1">The sequence shown here is derived from an EMBL/GenBank/DDBJ whole genome shotgun (WGS) entry which is preliminary data.</text>
</comment>
<dbReference type="Proteomes" id="UP001292094">
    <property type="component" value="Unassembled WGS sequence"/>
</dbReference>
<dbReference type="Gene3D" id="2.40.70.10">
    <property type="entry name" value="Acid Proteases"/>
    <property type="match status" value="1"/>
</dbReference>
<organism evidence="1 2">
    <name type="scientific">Petrolisthes manimaculis</name>
    <dbReference type="NCBI Taxonomy" id="1843537"/>
    <lineage>
        <taxon>Eukaryota</taxon>
        <taxon>Metazoa</taxon>
        <taxon>Ecdysozoa</taxon>
        <taxon>Arthropoda</taxon>
        <taxon>Crustacea</taxon>
        <taxon>Multicrustacea</taxon>
        <taxon>Malacostraca</taxon>
        <taxon>Eumalacostraca</taxon>
        <taxon>Eucarida</taxon>
        <taxon>Decapoda</taxon>
        <taxon>Pleocyemata</taxon>
        <taxon>Anomura</taxon>
        <taxon>Galatheoidea</taxon>
        <taxon>Porcellanidae</taxon>
        <taxon>Petrolisthes</taxon>
    </lineage>
</organism>
<reference evidence="1" key="1">
    <citation type="submission" date="2023-11" db="EMBL/GenBank/DDBJ databases">
        <title>Genome assemblies of two species of porcelain crab, Petrolisthes cinctipes and Petrolisthes manimaculis (Anomura: Porcellanidae).</title>
        <authorList>
            <person name="Angst P."/>
        </authorList>
    </citation>
    <scope>NUCLEOTIDE SEQUENCE</scope>
    <source>
        <strain evidence="1">PB745_02</strain>
        <tissue evidence="1">Gill</tissue>
    </source>
</reference>
<accession>A0AAE1NGU6</accession>
<dbReference type="AlphaFoldDB" id="A0AAE1NGU6"/>
<evidence type="ECO:0000313" key="1">
    <source>
        <dbReference type="EMBL" id="KAK4288772.1"/>
    </source>
</evidence>